<comment type="caution">
    <text evidence="6">The sequence shown here is derived from an EMBL/GenBank/DDBJ whole genome shotgun (WGS) entry which is preliminary data.</text>
</comment>
<dbReference type="Gene3D" id="3.30.710.10">
    <property type="entry name" value="Potassium Channel Kv1.1, Chain A"/>
    <property type="match status" value="1"/>
</dbReference>
<accession>A0ABD3H1V7</accession>
<comment type="similarity">
    <text evidence="2">Belongs to the SKP1 family.</text>
</comment>
<dbReference type="SMART" id="SM00512">
    <property type="entry name" value="Skp1"/>
    <property type="match status" value="1"/>
</dbReference>
<feature type="compositionally biased region" description="Basic and acidic residues" evidence="4">
    <location>
        <begin position="199"/>
        <end position="209"/>
    </location>
</feature>
<evidence type="ECO:0000313" key="7">
    <source>
        <dbReference type="Proteomes" id="UP001633002"/>
    </source>
</evidence>
<protein>
    <recommendedName>
        <fullName evidence="5">SKP1 component dimerisation domain-containing protein</fullName>
    </recommendedName>
</protein>
<dbReference type="SUPFAM" id="SSF81382">
    <property type="entry name" value="Skp1 dimerisation domain-like"/>
    <property type="match status" value="1"/>
</dbReference>
<feature type="region of interest" description="Disordered" evidence="4">
    <location>
        <begin position="389"/>
        <end position="415"/>
    </location>
</feature>
<keyword evidence="7" id="KW-1185">Reference proteome</keyword>
<feature type="compositionally biased region" description="Basic and acidic residues" evidence="4">
    <location>
        <begin position="406"/>
        <end position="415"/>
    </location>
</feature>
<evidence type="ECO:0000256" key="4">
    <source>
        <dbReference type="SAM" id="MobiDB-lite"/>
    </source>
</evidence>
<comment type="pathway">
    <text evidence="1">Protein modification; protein ubiquitination.</text>
</comment>
<evidence type="ECO:0000256" key="1">
    <source>
        <dbReference type="ARBA" id="ARBA00004906"/>
    </source>
</evidence>
<feature type="compositionally biased region" description="Basic and acidic residues" evidence="4">
    <location>
        <begin position="219"/>
        <end position="229"/>
    </location>
</feature>
<feature type="compositionally biased region" description="Acidic residues" evidence="4">
    <location>
        <begin position="316"/>
        <end position="327"/>
    </location>
</feature>
<dbReference type="PANTHER" id="PTHR11165">
    <property type="entry name" value="SKP1"/>
    <property type="match status" value="1"/>
</dbReference>
<keyword evidence="3" id="KW-0833">Ubl conjugation pathway</keyword>
<dbReference type="InterPro" id="IPR011333">
    <property type="entry name" value="SKP1/BTB/POZ_sf"/>
</dbReference>
<feature type="region of interest" description="Disordered" evidence="4">
    <location>
        <begin position="199"/>
        <end position="328"/>
    </location>
</feature>
<proteinExistence type="inferred from homology"/>
<feature type="compositionally biased region" description="Basic residues" evidence="4">
    <location>
        <begin position="245"/>
        <end position="260"/>
    </location>
</feature>
<feature type="compositionally biased region" description="Basic and acidic residues" evidence="4">
    <location>
        <begin position="389"/>
        <end position="398"/>
    </location>
</feature>
<feature type="domain" description="SKP1 component dimerisation" evidence="5">
    <location>
        <begin position="136"/>
        <end position="172"/>
    </location>
</feature>
<sequence length="493" mass="55073">MAVIKPEEEVDSLAVPVVAKSTMPTGTSLPLIQSSIWLETFDGVVHEVEREITMLCPLLHREVLQNSQGISKRSAVVLPSQVGPSILKLILEYCRFHQVPGRSDKERKMFDEKFIRLDTRRLCELASAAKSLDMNPLVDLACRALARMIEGMTPEEMRETFHLPDDLTEEEKLEPVKITTDDPRIRLLNQLYARKRRALQEKKRRKDEGASAGQSSAADDGHRDERSVDDLLSFIDGSGRDGKGSRRGKSKKKRNRRKKEPPKDVNLVEIPENRTQSAHSTNDSRQSADDSREGQGAKGIGEAELVADGALGYDSAEFDDDEDDGLDPEMKEKLDREVEDFARRLNSGWPDRIQEILALASSSQERNRNVAPLSSKLVSDSYCRDPISSRDELSREVTVHNGDSQESQRRSTSEAEASHYSAFGDFQKSSATYPFCLETLICESTVSKVDAVRKRDSERDLPRGLVCALESMPPKLPIDLEVVTVHAVSTAAL</sequence>
<name>A0ABD3H1V7_9MARC</name>
<feature type="compositionally biased region" description="Basic and acidic residues" evidence="4">
    <location>
        <begin position="286"/>
        <end position="295"/>
    </location>
</feature>
<evidence type="ECO:0000313" key="6">
    <source>
        <dbReference type="EMBL" id="KAL3684026.1"/>
    </source>
</evidence>
<dbReference type="InterPro" id="IPR001232">
    <property type="entry name" value="SKP1-like"/>
</dbReference>
<dbReference type="Proteomes" id="UP001633002">
    <property type="component" value="Unassembled WGS sequence"/>
</dbReference>
<evidence type="ECO:0000256" key="2">
    <source>
        <dbReference type="ARBA" id="ARBA00009993"/>
    </source>
</evidence>
<dbReference type="GO" id="GO:0009867">
    <property type="term" value="P:jasmonic acid mediated signaling pathway"/>
    <property type="evidence" value="ECO:0007669"/>
    <property type="project" value="UniProtKB-ARBA"/>
</dbReference>
<evidence type="ECO:0000259" key="5">
    <source>
        <dbReference type="Pfam" id="PF01466"/>
    </source>
</evidence>
<organism evidence="6 7">
    <name type="scientific">Riccia sorocarpa</name>
    <dbReference type="NCBI Taxonomy" id="122646"/>
    <lineage>
        <taxon>Eukaryota</taxon>
        <taxon>Viridiplantae</taxon>
        <taxon>Streptophyta</taxon>
        <taxon>Embryophyta</taxon>
        <taxon>Marchantiophyta</taxon>
        <taxon>Marchantiopsida</taxon>
        <taxon>Marchantiidae</taxon>
        <taxon>Marchantiales</taxon>
        <taxon>Ricciaceae</taxon>
        <taxon>Riccia</taxon>
    </lineage>
</organism>
<dbReference type="InterPro" id="IPR016897">
    <property type="entry name" value="SKP1"/>
</dbReference>
<dbReference type="Pfam" id="PF01466">
    <property type="entry name" value="Skp1"/>
    <property type="match status" value="1"/>
</dbReference>
<dbReference type="InterPro" id="IPR016072">
    <property type="entry name" value="Skp1_comp_dimer"/>
</dbReference>
<dbReference type="AlphaFoldDB" id="A0ABD3H1V7"/>
<dbReference type="EMBL" id="JBJQOH010000006">
    <property type="protein sequence ID" value="KAL3684026.1"/>
    <property type="molecule type" value="Genomic_DNA"/>
</dbReference>
<gene>
    <name evidence="6" type="ORF">R1sor_002048</name>
</gene>
<dbReference type="InterPro" id="IPR036296">
    <property type="entry name" value="SKP1-like_dim_sf"/>
</dbReference>
<reference evidence="6 7" key="1">
    <citation type="submission" date="2024-09" db="EMBL/GenBank/DDBJ databases">
        <title>Chromosome-scale assembly of Riccia sorocarpa.</title>
        <authorList>
            <person name="Paukszto L."/>
        </authorList>
    </citation>
    <scope>NUCLEOTIDE SEQUENCE [LARGE SCALE GENOMIC DNA]</scope>
    <source>
        <strain evidence="6">LP-2024</strain>
        <tissue evidence="6">Aerial parts of the thallus</tissue>
    </source>
</reference>
<feature type="compositionally biased region" description="Polar residues" evidence="4">
    <location>
        <begin position="273"/>
        <end position="285"/>
    </location>
</feature>
<evidence type="ECO:0000256" key="3">
    <source>
        <dbReference type="ARBA" id="ARBA00022786"/>
    </source>
</evidence>
<dbReference type="SUPFAM" id="SSF54695">
    <property type="entry name" value="POZ domain"/>
    <property type="match status" value="1"/>
</dbReference>